<feature type="region of interest" description="Disordered" evidence="1">
    <location>
        <begin position="112"/>
        <end position="144"/>
    </location>
</feature>
<feature type="compositionally biased region" description="Basic and acidic residues" evidence="1">
    <location>
        <begin position="112"/>
        <end position="122"/>
    </location>
</feature>
<sequence length="144" mass="16897">MASRLDNIIRLRQWELDEERRNLAILQGKQDALYHEIHILEEEVIEQKKASSLEVFSLTVGAYMAGVRKKQDLISHQIDELEQEISKQQDKVAESFRELKTYEIAREQEQKRIQQAEAREEQQTYDEQALRGYARGGDPFDSGF</sequence>
<evidence type="ECO:0000313" key="3">
    <source>
        <dbReference type="Proteomes" id="UP001595444"/>
    </source>
</evidence>
<keyword evidence="3" id="KW-1185">Reference proteome</keyword>
<evidence type="ECO:0000256" key="1">
    <source>
        <dbReference type="SAM" id="MobiDB-lite"/>
    </source>
</evidence>
<proteinExistence type="predicted"/>
<keyword evidence="2" id="KW-0969">Cilium</keyword>
<protein>
    <submittedName>
        <fullName evidence="2">Flagellar FliJ family protein</fullName>
    </submittedName>
</protein>
<reference evidence="3" key="1">
    <citation type="journal article" date="2019" name="Int. J. Syst. Evol. Microbiol.">
        <title>The Global Catalogue of Microorganisms (GCM) 10K type strain sequencing project: providing services to taxonomists for standard genome sequencing and annotation.</title>
        <authorList>
            <consortium name="The Broad Institute Genomics Platform"/>
            <consortium name="The Broad Institute Genome Sequencing Center for Infectious Disease"/>
            <person name="Wu L."/>
            <person name="Ma J."/>
        </authorList>
    </citation>
    <scope>NUCLEOTIDE SEQUENCE [LARGE SCALE GENOMIC DNA]</scope>
    <source>
        <strain evidence="3">KCTC 62164</strain>
    </source>
</reference>
<accession>A0ABV7D6Z3</accession>
<keyword evidence="2" id="KW-0282">Flagellum</keyword>
<comment type="caution">
    <text evidence="2">The sequence shown here is derived from an EMBL/GenBank/DDBJ whole genome shotgun (WGS) entry which is preliminary data.</text>
</comment>
<gene>
    <name evidence="2" type="ORF">ACFOKA_13720</name>
</gene>
<keyword evidence="2" id="KW-0966">Cell projection</keyword>
<organism evidence="2 3">
    <name type="scientific">Kordiimonas pumila</name>
    <dbReference type="NCBI Taxonomy" id="2161677"/>
    <lineage>
        <taxon>Bacteria</taxon>
        <taxon>Pseudomonadati</taxon>
        <taxon>Pseudomonadota</taxon>
        <taxon>Alphaproteobacteria</taxon>
        <taxon>Kordiimonadales</taxon>
        <taxon>Kordiimonadaceae</taxon>
        <taxon>Kordiimonas</taxon>
    </lineage>
</organism>
<dbReference type="EMBL" id="JBHRSL010000010">
    <property type="protein sequence ID" value="MFC3052969.1"/>
    <property type="molecule type" value="Genomic_DNA"/>
</dbReference>
<evidence type="ECO:0000313" key="2">
    <source>
        <dbReference type="EMBL" id="MFC3052969.1"/>
    </source>
</evidence>
<dbReference type="RefSeq" id="WP_194213394.1">
    <property type="nucleotide sequence ID" value="NZ_CP061205.1"/>
</dbReference>
<dbReference type="Proteomes" id="UP001595444">
    <property type="component" value="Unassembled WGS sequence"/>
</dbReference>
<dbReference type="InterPro" id="IPR053716">
    <property type="entry name" value="Flag_assembly_chemotaxis_eff"/>
</dbReference>
<dbReference type="Gene3D" id="1.10.287.1700">
    <property type="match status" value="1"/>
</dbReference>
<name>A0ABV7D6Z3_9PROT</name>